<evidence type="ECO:0000313" key="10">
    <source>
        <dbReference type="Proteomes" id="UP001334732"/>
    </source>
</evidence>
<dbReference type="InterPro" id="IPR003593">
    <property type="entry name" value="AAA+_ATPase"/>
</dbReference>
<feature type="binding site" evidence="6 7">
    <location>
        <position position="38"/>
    </location>
    <ligand>
        <name>Zn(2+)</name>
        <dbReference type="ChEBI" id="CHEBI:29105"/>
    </ligand>
</feature>
<dbReference type="Gene3D" id="3.40.50.300">
    <property type="entry name" value="P-loop containing nucleotide triphosphate hydrolases"/>
    <property type="match status" value="1"/>
</dbReference>
<evidence type="ECO:0000313" key="9">
    <source>
        <dbReference type="EMBL" id="WRS38067.1"/>
    </source>
</evidence>
<dbReference type="RefSeq" id="WP_324778681.1">
    <property type="nucleotide sequence ID" value="NZ_CP141769.1"/>
</dbReference>
<dbReference type="SMART" id="SM01086">
    <property type="entry name" value="ClpB_D2-small"/>
    <property type="match status" value="1"/>
</dbReference>
<dbReference type="NCBIfam" id="TIGR00382">
    <property type="entry name" value="clpX"/>
    <property type="match status" value="1"/>
</dbReference>
<evidence type="ECO:0000256" key="4">
    <source>
        <dbReference type="ARBA" id="ARBA00022840"/>
    </source>
</evidence>
<feature type="binding site" evidence="6 7">
    <location>
        <position position="35"/>
    </location>
    <ligand>
        <name>Zn(2+)</name>
        <dbReference type="ChEBI" id="CHEBI:29105"/>
    </ligand>
</feature>
<feature type="binding site" evidence="6 7">
    <location>
        <position position="16"/>
    </location>
    <ligand>
        <name>Zn(2+)</name>
        <dbReference type="ChEBI" id="CHEBI:29105"/>
    </ligand>
</feature>
<keyword evidence="10" id="KW-1185">Reference proteome</keyword>
<keyword evidence="5 6" id="KW-0143">Chaperone</keyword>
<dbReference type="PANTHER" id="PTHR48102:SF7">
    <property type="entry name" value="ATP-DEPENDENT CLP PROTEASE ATP-BINDING SUBUNIT CLPX-LIKE, MITOCHONDRIAL"/>
    <property type="match status" value="1"/>
</dbReference>
<dbReference type="SMART" id="SM00382">
    <property type="entry name" value="AAA"/>
    <property type="match status" value="1"/>
</dbReference>
<dbReference type="Pfam" id="PF10431">
    <property type="entry name" value="ClpB_D2-small"/>
    <property type="match status" value="1"/>
</dbReference>
<evidence type="ECO:0000256" key="2">
    <source>
        <dbReference type="ARBA" id="ARBA00022741"/>
    </source>
</evidence>
<accession>A0ABZ1CIE7</accession>
<dbReference type="SMART" id="SM00994">
    <property type="entry name" value="zf-C4_ClpX"/>
    <property type="match status" value="1"/>
</dbReference>
<dbReference type="InterPro" id="IPR050052">
    <property type="entry name" value="ATP-dep_Clp_protease_ClpX"/>
</dbReference>
<dbReference type="PROSITE" id="PS51902">
    <property type="entry name" value="CLPX_ZB"/>
    <property type="match status" value="1"/>
</dbReference>
<dbReference type="HAMAP" id="MF_00175">
    <property type="entry name" value="ClpX"/>
    <property type="match status" value="1"/>
</dbReference>
<dbReference type="GO" id="GO:0008233">
    <property type="term" value="F:peptidase activity"/>
    <property type="evidence" value="ECO:0007669"/>
    <property type="project" value="UniProtKB-KW"/>
</dbReference>
<comment type="similarity">
    <text evidence="6 7">Belongs to the ClpX chaperone family.</text>
</comment>
<gene>
    <name evidence="6 9" type="primary">clpX</name>
    <name evidence="9" type="ORF">VA613_08560</name>
</gene>
<dbReference type="InterPro" id="IPR003959">
    <property type="entry name" value="ATPase_AAA_core"/>
</dbReference>
<dbReference type="Pfam" id="PF06689">
    <property type="entry name" value="zf-C4_ClpX"/>
    <property type="match status" value="1"/>
</dbReference>
<evidence type="ECO:0000256" key="3">
    <source>
        <dbReference type="ARBA" id="ARBA00022833"/>
    </source>
</evidence>
<feature type="binding site" evidence="6 7">
    <location>
        <position position="13"/>
    </location>
    <ligand>
        <name>Zn(2+)</name>
        <dbReference type="ChEBI" id="CHEBI:29105"/>
    </ligand>
</feature>
<keyword evidence="4 6" id="KW-0067">ATP-binding</keyword>
<feature type="binding site" evidence="6">
    <location>
        <begin position="120"/>
        <end position="127"/>
    </location>
    <ligand>
        <name>ATP</name>
        <dbReference type="ChEBI" id="CHEBI:30616"/>
    </ligand>
</feature>
<dbReference type="PANTHER" id="PTHR48102">
    <property type="entry name" value="ATP-DEPENDENT CLP PROTEASE ATP-BINDING SUBUNIT CLPX-LIKE, MITOCHONDRIAL-RELATED"/>
    <property type="match status" value="1"/>
</dbReference>
<dbReference type="InterPro" id="IPR019489">
    <property type="entry name" value="Clp_ATPase_C"/>
</dbReference>
<dbReference type="CDD" id="cd19497">
    <property type="entry name" value="RecA-like_ClpX"/>
    <property type="match status" value="1"/>
</dbReference>
<dbReference type="GO" id="GO:0006508">
    <property type="term" value="P:proteolysis"/>
    <property type="evidence" value="ECO:0007669"/>
    <property type="project" value="UniProtKB-KW"/>
</dbReference>
<dbReference type="InterPro" id="IPR027417">
    <property type="entry name" value="P-loop_NTPase"/>
</dbReference>
<dbReference type="SUPFAM" id="SSF52540">
    <property type="entry name" value="P-loop containing nucleoside triphosphate hydrolases"/>
    <property type="match status" value="1"/>
</dbReference>
<keyword evidence="3 6" id="KW-0862">Zinc</keyword>
<keyword evidence="1 6" id="KW-0479">Metal-binding</keyword>
<keyword evidence="9" id="KW-0378">Hydrolase</keyword>
<dbReference type="InterPro" id="IPR004487">
    <property type="entry name" value="Clp_protease_ATP-bd_su_ClpX"/>
</dbReference>
<dbReference type="Gene3D" id="1.10.8.60">
    <property type="match status" value="1"/>
</dbReference>
<dbReference type="InterPro" id="IPR010603">
    <property type="entry name" value="Znf_CppX_C4"/>
</dbReference>
<proteinExistence type="inferred from homology"/>
<keyword evidence="9" id="KW-0645">Protease</keyword>
<comment type="function">
    <text evidence="6">ATP-dependent specificity component of the Clp protease. It directs the protease to specific substrates. Can perform chaperone functions in the absence of ClpP.</text>
</comment>
<name>A0ABZ1CIE7_9PROT</name>
<dbReference type="InterPro" id="IPR046425">
    <property type="entry name" value="ClpX_bact"/>
</dbReference>
<protein>
    <recommendedName>
        <fullName evidence="6">ATP-dependent Clp protease ATP-binding subunit ClpX</fullName>
    </recommendedName>
</protein>
<dbReference type="Pfam" id="PF07724">
    <property type="entry name" value="AAA_2"/>
    <property type="match status" value="1"/>
</dbReference>
<dbReference type="Proteomes" id="UP001334732">
    <property type="component" value="Chromosome"/>
</dbReference>
<evidence type="ECO:0000256" key="1">
    <source>
        <dbReference type="ARBA" id="ARBA00022723"/>
    </source>
</evidence>
<evidence type="ECO:0000256" key="6">
    <source>
        <dbReference type="HAMAP-Rule" id="MF_00175"/>
    </source>
</evidence>
<dbReference type="NCBIfam" id="NF003745">
    <property type="entry name" value="PRK05342.1"/>
    <property type="match status" value="1"/>
</dbReference>
<comment type="subunit">
    <text evidence="6">Component of the ClpX-ClpP complex. Forms a hexameric ring that, in the presence of ATP, binds to fourteen ClpP subunits assembled into a disk-like structure with a central cavity, resembling the structure of eukaryotic proteasomes.</text>
</comment>
<keyword evidence="2 6" id="KW-0547">Nucleotide-binding</keyword>
<dbReference type="SUPFAM" id="SSF57716">
    <property type="entry name" value="Glucocorticoid receptor-like (DNA-binding domain)"/>
    <property type="match status" value="1"/>
</dbReference>
<sequence length="424" mass="45976">MADKGSGDKLLYCSFCGKSQHEVRKLIAGPSVFICDECVELCNDIIREEIQQADSQKGGGSDLPTPHEISGILDQYVIGQGQAKKALAVAVYNHYKRLRSNTGNTGDVELAKSNILLIGPTGSGKTLLAQTLARLLNVPFVIADATTLTEAGYVGEDVENIIQKLLQKCDYDVDKAKQGIVYIDEIDKISRKSDNPSITRDVSGEGVQQALLKLIEGTTASVPPQGGRKHPNQEFVQVDTSNILFICGGAFSGLEKVIRGRTEKGGIGFGAQVKNVDETKRDAELLHQVEPEDLIKYGLIPEFVGRLPVVATLDELDETALVQILTEPKNALTKQFAKLFKMEGVELEFRDEALKAIAKRALARRTGARGLRSIIEHALLDTMYDLPSLKGVSKVVVDDHLINGDGKPLLIYSEQGDQPLAAGA</sequence>
<dbReference type="InterPro" id="IPR038366">
    <property type="entry name" value="Znf_CppX_C4_sf"/>
</dbReference>
<evidence type="ECO:0000256" key="5">
    <source>
        <dbReference type="ARBA" id="ARBA00023186"/>
    </source>
</evidence>
<feature type="domain" description="ClpX-type ZB" evidence="8">
    <location>
        <begin position="1"/>
        <end position="54"/>
    </location>
</feature>
<organism evidence="9 10">
    <name type="scientific">Thiobacillus sedimenti</name>
    <dbReference type="NCBI Taxonomy" id="3110231"/>
    <lineage>
        <taxon>Bacteria</taxon>
        <taxon>Pseudomonadati</taxon>
        <taxon>Pseudomonadota</taxon>
        <taxon>Betaproteobacteria</taxon>
        <taxon>Nitrosomonadales</taxon>
        <taxon>Thiobacillaceae</taxon>
        <taxon>Thiobacillus</taxon>
    </lineage>
</organism>
<evidence type="ECO:0000259" key="8">
    <source>
        <dbReference type="PROSITE" id="PS51902"/>
    </source>
</evidence>
<dbReference type="GO" id="GO:0005524">
    <property type="term" value="F:ATP binding"/>
    <property type="evidence" value="ECO:0007669"/>
    <property type="project" value="UniProtKB-KW"/>
</dbReference>
<evidence type="ECO:0000256" key="7">
    <source>
        <dbReference type="PROSITE-ProRule" id="PRU01250"/>
    </source>
</evidence>
<reference evidence="9 10" key="1">
    <citation type="submission" date="2023-12" db="EMBL/GenBank/DDBJ databases">
        <title>Thiobacillus sedimentum sp. nov., a chemolithoautotrophic sulfur-oxidizing bacterium isolated from freshwater sediment.</title>
        <authorList>
            <person name="Luo J."/>
            <person name="Dai C."/>
        </authorList>
    </citation>
    <scope>NUCLEOTIDE SEQUENCE [LARGE SCALE GENOMIC DNA]</scope>
    <source>
        <strain evidence="9 10">SCUT-2</strain>
    </source>
</reference>
<dbReference type="EMBL" id="CP141769">
    <property type="protein sequence ID" value="WRS38067.1"/>
    <property type="molecule type" value="Genomic_DNA"/>
</dbReference>
<dbReference type="Gene3D" id="6.20.220.10">
    <property type="entry name" value="ClpX chaperone, C4-type zinc finger domain"/>
    <property type="match status" value="1"/>
</dbReference>
<dbReference type="InterPro" id="IPR059188">
    <property type="entry name" value="Znf_CLPX-like"/>
</dbReference>